<gene>
    <name evidence="1" type="ORF">L228DRAFT_87101</name>
</gene>
<dbReference type="RefSeq" id="XP_018189592.1">
    <property type="nucleotide sequence ID" value="XM_018336927.1"/>
</dbReference>
<dbReference type="AlphaFoldDB" id="A0A161TDT1"/>
<evidence type="ECO:0000313" key="2">
    <source>
        <dbReference type="Proteomes" id="UP000076632"/>
    </source>
</evidence>
<sequence length="72" mass="7925">MLLEFVSFNQGLTTSMNVKFMSLPVCAVEDRRVPASVNVGSAVVRLAVDIIKLRSREKGASREEASFLVVVR</sequence>
<dbReference type="EMBL" id="KV407456">
    <property type="protein sequence ID" value="KZF24037.1"/>
    <property type="molecule type" value="Genomic_DNA"/>
</dbReference>
<protein>
    <submittedName>
        <fullName evidence="1">Uncharacterized protein</fullName>
    </submittedName>
</protein>
<reference evidence="1 2" key="1">
    <citation type="journal article" date="2016" name="Fungal Biol.">
        <title>The genome of Xylona heveae provides a window into fungal endophytism.</title>
        <authorList>
            <person name="Gazis R."/>
            <person name="Kuo A."/>
            <person name="Riley R."/>
            <person name="LaButti K."/>
            <person name="Lipzen A."/>
            <person name="Lin J."/>
            <person name="Amirebrahimi M."/>
            <person name="Hesse C.N."/>
            <person name="Spatafora J.W."/>
            <person name="Henrissat B."/>
            <person name="Hainaut M."/>
            <person name="Grigoriev I.V."/>
            <person name="Hibbett D.S."/>
        </authorList>
    </citation>
    <scope>NUCLEOTIDE SEQUENCE [LARGE SCALE GENOMIC DNA]</scope>
    <source>
        <strain evidence="1 2">TC161</strain>
    </source>
</reference>
<name>A0A161TDT1_XYLHT</name>
<evidence type="ECO:0000313" key="1">
    <source>
        <dbReference type="EMBL" id="KZF24037.1"/>
    </source>
</evidence>
<dbReference type="InParanoid" id="A0A161TDT1"/>
<keyword evidence="2" id="KW-1185">Reference proteome</keyword>
<organism evidence="1 2">
    <name type="scientific">Xylona heveae (strain CBS 132557 / TC161)</name>
    <dbReference type="NCBI Taxonomy" id="1328760"/>
    <lineage>
        <taxon>Eukaryota</taxon>
        <taxon>Fungi</taxon>
        <taxon>Dikarya</taxon>
        <taxon>Ascomycota</taxon>
        <taxon>Pezizomycotina</taxon>
        <taxon>Xylonomycetes</taxon>
        <taxon>Xylonales</taxon>
        <taxon>Xylonaceae</taxon>
        <taxon>Xylona</taxon>
    </lineage>
</organism>
<dbReference type="Proteomes" id="UP000076632">
    <property type="component" value="Unassembled WGS sequence"/>
</dbReference>
<accession>A0A161TDT1</accession>
<proteinExistence type="predicted"/>
<dbReference type="GeneID" id="28902064"/>